<comment type="caution">
    <text evidence="2">The sequence shown here is derived from an EMBL/GenBank/DDBJ whole genome shotgun (WGS) entry which is preliminary data.</text>
</comment>
<accession>A0A4V3FF29</accession>
<keyword evidence="3" id="KW-1185">Reference proteome</keyword>
<dbReference type="AlphaFoldDB" id="A0A4V3FF29"/>
<evidence type="ECO:0000313" key="3">
    <source>
        <dbReference type="Proteomes" id="UP000295662"/>
    </source>
</evidence>
<sequence>MGSSKKAIHRMIFPGSHLPADNRHASAPARQPSQLLRNSPLKLPQKTERTNKIIINRMSLLHFQMIGMN</sequence>
<organism evidence="2 3">
    <name type="scientific">Prosthecobacter fusiformis</name>
    <dbReference type="NCBI Taxonomy" id="48464"/>
    <lineage>
        <taxon>Bacteria</taxon>
        <taxon>Pseudomonadati</taxon>
        <taxon>Verrucomicrobiota</taxon>
        <taxon>Verrucomicrobiia</taxon>
        <taxon>Verrucomicrobiales</taxon>
        <taxon>Verrucomicrobiaceae</taxon>
        <taxon>Prosthecobacter</taxon>
    </lineage>
</organism>
<evidence type="ECO:0000256" key="1">
    <source>
        <dbReference type="SAM" id="MobiDB-lite"/>
    </source>
</evidence>
<reference evidence="2 3" key="1">
    <citation type="submission" date="2019-03" db="EMBL/GenBank/DDBJ databases">
        <title>Genomic Encyclopedia of Archaeal and Bacterial Type Strains, Phase II (KMG-II): from individual species to whole genera.</title>
        <authorList>
            <person name="Goeker M."/>
        </authorList>
    </citation>
    <scope>NUCLEOTIDE SEQUENCE [LARGE SCALE GENOMIC DNA]</scope>
    <source>
        <strain evidence="2 3">ATCC 25309</strain>
    </source>
</reference>
<name>A0A4V3FF29_9BACT</name>
<evidence type="ECO:0000313" key="2">
    <source>
        <dbReference type="EMBL" id="TDU69263.1"/>
    </source>
</evidence>
<dbReference type="Proteomes" id="UP000295662">
    <property type="component" value="Unassembled WGS sequence"/>
</dbReference>
<proteinExistence type="predicted"/>
<protein>
    <submittedName>
        <fullName evidence="2">Uncharacterized protein</fullName>
    </submittedName>
</protein>
<feature type="region of interest" description="Disordered" evidence="1">
    <location>
        <begin position="1"/>
        <end position="48"/>
    </location>
</feature>
<gene>
    <name evidence="2" type="ORF">EI77_02911</name>
</gene>
<dbReference type="EMBL" id="SOCA01000005">
    <property type="protein sequence ID" value="TDU69263.1"/>
    <property type="molecule type" value="Genomic_DNA"/>
</dbReference>